<dbReference type="PIRSF" id="PIRSF017434">
    <property type="entry name" value="Purine_5'-nucleotidase"/>
    <property type="match status" value="1"/>
</dbReference>
<sequence>MADAAQNPAWSVSGGAAGTHMYKREPSKRVFVNRSLMLEKVKFFGFDMDYTLATYKSPEYETLGFDHLKSKLVDLGYPEDIKDFEYDSSFPIRGLWFDSHFGTLLKVDGFGNILVCVRGFHFMRMAEIQALYPTKFVQMEEGRYRIFNTLYELPLIYILACLIDYFNNSSDYVQTANGVGVKVGDLTMTYESIYNDVNTAMEHVHHPKGPLKTDTMSNVEKYVVKDDRLPLILTRLRDHDKKVFLATNSDYKYTNIIMNYLFDTKSNPEKKPWTDFFDFIVVDSKKPLFFSQGTVIREVNKDTGDLRLGTFTGKVRPGVVYSGGSSDMISEMMGTQRSEVLYVGDHIFGDILKSKKKQGWRTFLIVPEMVQELTVWTAESNLFSRLSFFDHQIAEMYRNLDSSDNSKPDITEIHKNIREVTHKMDQAYGKLGSVFRSGSRQTFFASQVMRYADLYAPSFSNMLHYPLTYCFRAPSMLMPHESTVDHDSTITEEQLREISRVWRSHVKEADKEKRNTLQRSDSNVPRLFCSSPRQLTEVADDFLDESVSGTDSATE</sequence>
<comment type="similarity">
    <text evidence="1">Belongs to the 5'(3')-deoxyribonucleotidase family.</text>
</comment>
<evidence type="ECO:0000313" key="9">
    <source>
        <dbReference type="RefSeq" id="XP_035824958.1"/>
    </source>
</evidence>
<dbReference type="GeneID" id="101849605"/>
<evidence type="ECO:0000313" key="5">
    <source>
        <dbReference type="Proteomes" id="UP000694888"/>
    </source>
</evidence>
<evidence type="ECO:0000256" key="1">
    <source>
        <dbReference type="ARBA" id="ARBA00009589"/>
    </source>
</evidence>
<dbReference type="NCBIfam" id="TIGR02244">
    <property type="entry name" value="HAD-IG-Ncltidse"/>
    <property type="match status" value="1"/>
</dbReference>
<evidence type="ECO:0000313" key="7">
    <source>
        <dbReference type="RefSeq" id="XP_005095726.1"/>
    </source>
</evidence>
<evidence type="ECO:0000313" key="8">
    <source>
        <dbReference type="RefSeq" id="XP_035824957.1"/>
    </source>
</evidence>
<dbReference type="RefSeq" id="XP_005095726.1">
    <property type="nucleotide sequence ID" value="XM_005095669.3"/>
</dbReference>
<dbReference type="InterPro" id="IPR023214">
    <property type="entry name" value="HAD_sf"/>
</dbReference>
<evidence type="ECO:0000313" key="6">
    <source>
        <dbReference type="RefSeq" id="XP_005095724.1"/>
    </source>
</evidence>
<dbReference type="SUPFAM" id="SSF56784">
    <property type="entry name" value="HAD-like"/>
    <property type="match status" value="1"/>
</dbReference>
<dbReference type="CDD" id="cd07522">
    <property type="entry name" value="HAD_cN-II"/>
    <property type="match status" value="1"/>
</dbReference>
<evidence type="ECO:0000256" key="2">
    <source>
        <dbReference type="ARBA" id="ARBA00022723"/>
    </source>
</evidence>
<dbReference type="Gene3D" id="3.40.50.1000">
    <property type="entry name" value="HAD superfamily/HAD-like"/>
    <property type="match status" value="1"/>
</dbReference>
<dbReference type="Proteomes" id="UP000694888">
    <property type="component" value="Unplaced"/>
</dbReference>
<dbReference type="PANTHER" id="PTHR12103">
    <property type="entry name" value="5'-NUCLEOTIDASE DOMAIN-CONTAINING"/>
    <property type="match status" value="1"/>
</dbReference>
<protein>
    <submittedName>
        <fullName evidence="6 7">Cytosolic purine 5'-nucleotidase isoform X1</fullName>
    </submittedName>
</protein>
<dbReference type="RefSeq" id="XP_005095724.1">
    <property type="nucleotide sequence ID" value="XM_005095667.3"/>
</dbReference>
<evidence type="ECO:0000256" key="3">
    <source>
        <dbReference type="ARBA" id="ARBA00022801"/>
    </source>
</evidence>
<dbReference type="RefSeq" id="XP_035824958.1">
    <property type="nucleotide sequence ID" value="XM_035969065.1"/>
</dbReference>
<reference evidence="6 7" key="1">
    <citation type="submission" date="2025-05" db="UniProtKB">
        <authorList>
            <consortium name="RefSeq"/>
        </authorList>
    </citation>
    <scope>IDENTIFICATION</scope>
</reference>
<gene>
    <name evidence="6 7 8 9" type="primary">LOC101849605</name>
</gene>
<name>A0ABM0JKC0_APLCA</name>
<dbReference type="InterPro" id="IPR036412">
    <property type="entry name" value="HAD-like_sf"/>
</dbReference>
<keyword evidence="4" id="KW-0460">Magnesium</keyword>
<dbReference type="InterPro" id="IPR008380">
    <property type="entry name" value="HAD-SF_hydro_IG_5-nucl"/>
</dbReference>
<dbReference type="RefSeq" id="XP_035824957.1">
    <property type="nucleotide sequence ID" value="XM_035969064.1"/>
</dbReference>
<accession>A0ABM0JKC0</accession>
<organism evidence="5 7">
    <name type="scientific">Aplysia californica</name>
    <name type="common">California sea hare</name>
    <dbReference type="NCBI Taxonomy" id="6500"/>
    <lineage>
        <taxon>Eukaryota</taxon>
        <taxon>Metazoa</taxon>
        <taxon>Spiralia</taxon>
        <taxon>Lophotrochozoa</taxon>
        <taxon>Mollusca</taxon>
        <taxon>Gastropoda</taxon>
        <taxon>Heterobranchia</taxon>
        <taxon>Euthyneura</taxon>
        <taxon>Tectipleura</taxon>
        <taxon>Aplysiida</taxon>
        <taxon>Aplysioidea</taxon>
        <taxon>Aplysiidae</taxon>
        <taxon>Aplysia</taxon>
    </lineage>
</organism>
<proteinExistence type="inferred from homology"/>
<keyword evidence="5" id="KW-1185">Reference proteome</keyword>
<dbReference type="Pfam" id="PF05761">
    <property type="entry name" value="5_nucleotid"/>
    <property type="match status" value="1"/>
</dbReference>
<evidence type="ECO:0000256" key="4">
    <source>
        <dbReference type="ARBA" id="ARBA00022842"/>
    </source>
</evidence>
<dbReference type="PANTHER" id="PTHR12103:SF15">
    <property type="entry name" value="CYTOSOLIC PURINE 5'-NUCLEOTIDASE"/>
    <property type="match status" value="1"/>
</dbReference>
<keyword evidence="2" id="KW-0479">Metal-binding</keyword>
<keyword evidence="3" id="KW-0378">Hydrolase</keyword>
<dbReference type="InterPro" id="IPR016695">
    <property type="entry name" value="Pur_nucleotidase"/>
</dbReference>